<dbReference type="AlphaFoldDB" id="A0A8J1TLK0"/>
<keyword evidence="4" id="KW-1133">Transmembrane helix</keyword>
<dbReference type="PANTHER" id="PTHR21433:SF0">
    <property type="entry name" value="TRANSMEMBRANE PROTEIN 120 HOMOLOG"/>
    <property type="match status" value="1"/>
</dbReference>
<accession>A0A8J1TLK0</accession>
<dbReference type="Pfam" id="PF07851">
    <property type="entry name" value="TMEM120A-B"/>
    <property type="match status" value="1"/>
</dbReference>
<keyword evidence="7" id="KW-1185">Reference proteome</keyword>
<dbReference type="EMBL" id="CAIIXF020000012">
    <property type="protein sequence ID" value="CAH1802324.1"/>
    <property type="molecule type" value="Genomic_DNA"/>
</dbReference>
<dbReference type="PANTHER" id="PTHR21433">
    <property type="entry name" value="TRANSMEMBRANE PROTEIN INDUCED BY TUMOR NECROSIS FACTOR ALPHA"/>
    <property type="match status" value="1"/>
</dbReference>
<comment type="similarity">
    <text evidence="2">Belongs to the TMEM120 family.</text>
</comment>
<comment type="caution">
    <text evidence="6">The sequence shown here is derived from an EMBL/GenBank/DDBJ whole genome shotgun (WGS) entry which is preliminary data.</text>
</comment>
<evidence type="ECO:0000256" key="1">
    <source>
        <dbReference type="ARBA" id="ARBA00004141"/>
    </source>
</evidence>
<protein>
    <submittedName>
        <fullName evidence="6">Uncharacterized protein</fullName>
    </submittedName>
</protein>
<dbReference type="GO" id="GO:0016020">
    <property type="term" value="C:membrane"/>
    <property type="evidence" value="ECO:0007669"/>
    <property type="project" value="UniProtKB-SubCell"/>
</dbReference>
<gene>
    <name evidence="6" type="ORF">OFUS_LOCUS26014</name>
</gene>
<evidence type="ECO:0000256" key="3">
    <source>
        <dbReference type="ARBA" id="ARBA00022692"/>
    </source>
</evidence>
<name>A0A8J1TLK0_OWEFU</name>
<keyword evidence="5" id="KW-0472">Membrane</keyword>
<evidence type="ECO:0000313" key="6">
    <source>
        <dbReference type="EMBL" id="CAH1802324.1"/>
    </source>
</evidence>
<comment type="subcellular location">
    <subcellularLocation>
        <location evidence="1">Membrane</location>
        <topology evidence="1">Multi-pass membrane protein</topology>
    </subcellularLocation>
</comment>
<dbReference type="OrthoDB" id="2015098at2759"/>
<sequence length="354" mass="41775">MSSGAEHALLTEWEELEKEYLNLEEDHKLYQTKIDEMKKSQDVCSKGISHQKYRIKQILESVKKAEASSKNAEDLAKLKEIQKKATNRKNQFREMEDILPHKNGVYLSIILGEVNVSLLSKQDKFTYKQEYEKFKLVCTVITLVWAICLLTFLAGYRWFDAAFDFLLVWYYCTLTIREHILKVNGSRIKGWWVLHHFVSTVCAGIILIWPESDSFRKFRDQFMYFSIYLALIQIMQFYYQTGALYRLRALGERHSMDISVEGFQSWMWRGLTYLLPFLFGAYLFQLYNAYVLYQLSHDPKCEEWQVYVLAIIFLVLFAGNTLTLLGVVKKKLSKEGINIKYLRSKYNDMTQKAE</sequence>
<evidence type="ECO:0000256" key="2">
    <source>
        <dbReference type="ARBA" id="ARBA00009700"/>
    </source>
</evidence>
<evidence type="ECO:0000256" key="5">
    <source>
        <dbReference type="ARBA" id="ARBA00023136"/>
    </source>
</evidence>
<proteinExistence type="inferred from homology"/>
<keyword evidence="3" id="KW-0812">Transmembrane</keyword>
<dbReference type="InterPro" id="IPR012926">
    <property type="entry name" value="TMEM120A/B"/>
</dbReference>
<dbReference type="Proteomes" id="UP000749559">
    <property type="component" value="Unassembled WGS sequence"/>
</dbReference>
<evidence type="ECO:0000313" key="7">
    <source>
        <dbReference type="Proteomes" id="UP000749559"/>
    </source>
</evidence>
<reference evidence="6" key="1">
    <citation type="submission" date="2022-03" db="EMBL/GenBank/DDBJ databases">
        <authorList>
            <person name="Martin C."/>
        </authorList>
    </citation>
    <scope>NUCLEOTIDE SEQUENCE</scope>
</reference>
<organism evidence="6 7">
    <name type="scientific">Owenia fusiformis</name>
    <name type="common">Polychaete worm</name>
    <dbReference type="NCBI Taxonomy" id="6347"/>
    <lineage>
        <taxon>Eukaryota</taxon>
        <taxon>Metazoa</taxon>
        <taxon>Spiralia</taxon>
        <taxon>Lophotrochozoa</taxon>
        <taxon>Annelida</taxon>
        <taxon>Polychaeta</taxon>
        <taxon>Sedentaria</taxon>
        <taxon>Canalipalpata</taxon>
        <taxon>Sabellida</taxon>
        <taxon>Oweniida</taxon>
        <taxon>Oweniidae</taxon>
        <taxon>Owenia</taxon>
    </lineage>
</organism>
<evidence type="ECO:0000256" key="4">
    <source>
        <dbReference type="ARBA" id="ARBA00022989"/>
    </source>
</evidence>